<dbReference type="Proteomes" id="UP000059680">
    <property type="component" value="Chromosome 4"/>
</dbReference>
<proteinExistence type="predicted"/>
<dbReference type="EMBL" id="AP014960">
    <property type="protein sequence ID" value="BAS89308.1"/>
    <property type="molecule type" value="Genomic_DNA"/>
</dbReference>
<reference evidence="2 3" key="3">
    <citation type="journal article" date="2013" name="Rice">
        <title>Improvement of the Oryza sativa Nipponbare reference genome using next generation sequence and optical map data.</title>
        <authorList>
            <person name="Kawahara Y."/>
            <person name="de la Bastide M."/>
            <person name="Hamilton J.P."/>
            <person name="Kanamori H."/>
            <person name="McCombie W.R."/>
            <person name="Ouyang S."/>
            <person name="Schwartz D.C."/>
            <person name="Tanaka T."/>
            <person name="Wu J."/>
            <person name="Zhou S."/>
            <person name="Childs K.L."/>
            <person name="Davidson R.M."/>
            <person name="Lin H."/>
            <person name="Quesada-Ocampo L."/>
            <person name="Vaillancourt B."/>
            <person name="Sakai H."/>
            <person name="Lee S.S."/>
            <person name="Kim J."/>
            <person name="Numa H."/>
            <person name="Itoh T."/>
            <person name="Buell C.R."/>
            <person name="Matsumoto T."/>
        </authorList>
    </citation>
    <scope>NUCLEOTIDE SEQUENCE [LARGE SCALE GENOMIC DNA]</scope>
    <source>
        <strain evidence="3">cv. Nipponbare</strain>
    </source>
</reference>
<evidence type="ECO:0000313" key="2">
    <source>
        <dbReference type="EMBL" id="BAS89308.1"/>
    </source>
</evidence>
<evidence type="ECO:0000256" key="1">
    <source>
        <dbReference type="SAM" id="MobiDB-lite"/>
    </source>
</evidence>
<organism evidence="2 3">
    <name type="scientific">Oryza sativa subsp. japonica</name>
    <name type="common">Rice</name>
    <dbReference type="NCBI Taxonomy" id="39947"/>
    <lineage>
        <taxon>Eukaryota</taxon>
        <taxon>Viridiplantae</taxon>
        <taxon>Streptophyta</taxon>
        <taxon>Embryophyta</taxon>
        <taxon>Tracheophyta</taxon>
        <taxon>Spermatophyta</taxon>
        <taxon>Magnoliopsida</taxon>
        <taxon>Liliopsida</taxon>
        <taxon>Poales</taxon>
        <taxon>Poaceae</taxon>
        <taxon>BOP clade</taxon>
        <taxon>Oryzoideae</taxon>
        <taxon>Oryzeae</taxon>
        <taxon>Oryzinae</taxon>
        <taxon>Oryza</taxon>
        <taxon>Oryza sativa</taxon>
    </lineage>
</organism>
<sequence length="75" mass="8094">IEASGATVDPRTSDASNSKGNSQLGSQKSAERNGIPYLERKKQVILMDHQHLEANDLTQGALHSMVSPDSCDMLI</sequence>
<feature type="region of interest" description="Disordered" evidence="1">
    <location>
        <begin position="1"/>
        <end position="36"/>
    </location>
</feature>
<feature type="compositionally biased region" description="Polar residues" evidence="1">
    <location>
        <begin position="13"/>
        <end position="28"/>
    </location>
</feature>
<evidence type="ECO:0000313" key="3">
    <source>
        <dbReference type="Proteomes" id="UP000059680"/>
    </source>
</evidence>
<gene>
    <name evidence="2" type="ordered locus">Os04g0436400</name>
    <name evidence="2" type="ORF">OSNPB_040436400</name>
</gene>
<dbReference type="AlphaFoldDB" id="A0A0P0WAM1"/>
<name>A0A0P0WAM1_ORYSJ</name>
<dbReference type="InParanoid" id="A0A0P0WAM1"/>
<protein>
    <submittedName>
        <fullName evidence="2">Os04g0436400 protein</fullName>
    </submittedName>
</protein>
<dbReference type="Gramene" id="Os04t0436400-01">
    <property type="protein sequence ID" value="Os04t0436400-01"/>
    <property type="gene ID" value="Os04g0436400"/>
</dbReference>
<dbReference type="PaxDb" id="39947-A0A0P0WAM1"/>
<keyword evidence="3" id="KW-1185">Reference proteome</keyword>
<accession>A0A0P0WAM1</accession>
<reference evidence="2 3" key="2">
    <citation type="journal article" date="2013" name="Plant Cell Physiol.">
        <title>Rice Annotation Project Database (RAP-DB): an integrative and interactive database for rice genomics.</title>
        <authorList>
            <person name="Sakai H."/>
            <person name="Lee S.S."/>
            <person name="Tanaka T."/>
            <person name="Numa H."/>
            <person name="Kim J."/>
            <person name="Kawahara Y."/>
            <person name="Wakimoto H."/>
            <person name="Yang C.C."/>
            <person name="Iwamoto M."/>
            <person name="Abe T."/>
            <person name="Yamada Y."/>
            <person name="Muto A."/>
            <person name="Inokuchi H."/>
            <person name="Ikemura T."/>
            <person name="Matsumoto T."/>
            <person name="Sasaki T."/>
            <person name="Itoh T."/>
        </authorList>
    </citation>
    <scope>NUCLEOTIDE SEQUENCE [LARGE SCALE GENOMIC DNA]</scope>
    <source>
        <strain evidence="3">cv. Nipponbare</strain>
    </source>
</reference>
<reference evidence="3" key="1">
    <citation type="journal article" date="2005" name="Nature">
        <title>The map-based sequence of the rice genome.</title>
        <authorList>
            <consortium name="International rice genome sequencing project (IRGSP)"/>
            <person name="Matsumoto T."/>
            <person name="Wu J."/>
            <person name="Kanamori H."/>
            <person name="Katayose Y."/>
            <person name="Fujisawa M."/>
            <person name="Namiki N."/>
            <person name="Mizuno H."/>
            <person name="Yamamoto K."/>
            <person name="Antonio B.A."/>
            <person name="Baba T."/>
            <person name="Sakata K."/>
            <person name="Nagamura Y."/>
            <person name="Aoki H."/>
            <person name="Arikawa K."/>
            <person name="Arita K."/>
            <person name="Bito T."/>
            <person name="Chiden Y."/>
            <person name="Fujitsuka N."/>
            <person name="Fukunaka R."/>
            <person name="Hamada M."/>
            <person name="Harada C."/>
            <person name="Hayashi A."/>
            <person name="Hijishita S."/>
            <person name="Honda M."/>
            <person name="Hosokawa S."/>
            <person name="Ichikawa Y."/>
            <person name="Idonuma A."/>
            <person name="Iijima M."/>
            <person name="Ikeda M."/>
            <person name="Ikeno M."/>
            <person name="Ito K."/>
            <person name="Ito S."/>
            <person name="Ito T."/>
            <person name="Ito Y."/>
            <person name="Ito Y."/>
            <person name="Iwabuchi A."/>
            <person name="Kamiya K."/>
            <person name="Karasawa W."/>
            <person name="Kurita K."/>
            <person name="Katagiri S."/>
            <person name="Kikuta A."/>
            <person name="Kobayashi H."/>
            <person name="Kobayashi N."/>
            <person name="Machita K."/>
            <person name="Maehara T."/>
            <person name="Masukawa M."/>
            <person name="Mizubayashi T."/>
            <person name="Mukai Y."/>
            <person name="Nagasaki H."/>
            <person name="Nagata Y."/>
            <person name="Naito S."/>
            <person name="Nakashima M."/>
            <person name="Nakama Y."/>
            <person name="Nakamichi Y."/>
            <person name="Nakamura M."/>
            <person name="Meguro A."/>
            <person name="Negishi M."/>
            <person name="Ohta I."/>
            <person name="Ohta T."/>
            <person name="Okamoto M."/>
            <person name="Ono N."/>
            <person name="Saji S."/>
            <person name="Sakaguchi M."/>
            <person name="Sakai K."/>
            <person name="Shibata M."/>
            <person name="Shimokawa T."/>
            <person name="Song J."/>
            <person name="Takazaki Y."/>
            <person name="Terasawa K."/>
            <person name="Tsugane M."/>
            <person name="Tsuji K."/>
            <person name="Ueda S."/>
            <person name="Waki K."/>
            <person name="Yamagata H."/>
            <person name="Yamamoto M."/>
            <person name="Yamamoto S."/>
            <person name="Yamane H."/>
            <person name="Yoshiki S."/>
            <person name="Yoshihara R."/>
            <person name="Yukawa K."/>
            <person name="Zhong H."/>
            <person name="Yano M."/>
            <person name="Yuan Q."/>
            <person name="Ouyang S."/>
            <person name="Liu J."/>
            <person name="Jones K.M."/>
            <person name="Gansberger K."/>
            <person name="Moffat K."/>
            <person name="Hill J."/>
            <person name="Bera J."/>
            <person name="Fadrosh D."/>
            <person name="Jin S."/>
            <person name="Johri S."/>
            <person name="Kim M."/>
            <person name="Overton L."/>
            <person name="Reardon M."/>
            <person name="Tsitrin T."/>
            <person name="Vuong H."/>
            <person name="Weaver B."/>
            <person name="Ciecko A."/>
            <person name="Tallon L."/>
            <person name="Jackson J."/>
            <person name="Pai G."/>
            <person name="Aken S.V."/>
            <person name="Utterback T."/>
            <person name="Reidmuller S."/>
            <person name="Feldblyum T."/>
            <person name="Hsiao J."/>
            <person name="Zismann V."/>
            <person name="Iobst S."/>
            <person name="de Vazeille A.R."/>
            <person name="Buell C.R."/>
            <person name="Ying K."/>
            <person name="Li Y."/>
            <person name="Lu T."/>
            <person name="Huang Y."/>
            <person name="Zhao Q."/>
            <person name="Feng Q."/>
            <person name="Zhang L."/>
            <person name="Zhu J."/>
            <person name="Weng Q."/>
            <person name="Mu J."/>
            <person name="Lu Y."/>
            <person name="Fan D."/>
            <person name="Liu Y."/>
            <person name="Guan J."/>
            <person name="Zhang Y."/>
            <person name="Yu S."/>
            <person name="Liu X."/>
            <person name="Zhang Y."/>
            <person name="Hong G."/>
            <person name="Han B."/>
            <person name="Choisne N."/>
            <person name="Demange N."/>
            <person name="Orjeda G."/>
            <person name="Samain S."/>
            <person name="Cattolico L."/>
            <person name="Pelletier E."/>
            <person name="Couloux A."/>
            <person name="Segurens B."/>
            <person name="Wincker P."/>
            <person name="D'Hont A."/>
            <person name="Scarpelli C."/>
            <person name="Weissenbach J."/>
            <person name="Salanoubat M."/>
            <person name="Quetier F."/>
            <person name="Yu Y."/>
            <person name="Kim H.R."/>
            <person name="Rambo T."/>
            <person name="Currie J."/>
            <person name="Collura K."/>
            <person name="Luo M."/>
            <person name="Yang T."/>
            <person name="Ammiraju J.S.S."/>
            <person name="Engler F."/>
            <person name="Soderlund C."/>
            <person name="Wing R.A."/>
            <person name="Palmer L.E."/>
            <person name="de la Bastide M."/>
            <person name="Spiegel L."/>
            <person name="Nascimento L."/>
            <person name="Zutavern T."/>
            <person name="O'Shaughnessy A."/>
            <person name="Dike S."/>
            <person name="Dedhia N."/>
            <person name="Preston R."/>
            <person name="Balija V."/>
            <person name="McCombie W.R."/>
            <person name="Chow T."/>
            <person name="Chen H."/>
            <person name="Chung M."/>
            <person name="Chen C."/>
            <person name="Shaw J."/>
            <person name="Wu H."/>
            <person name="Hsiao K."/>
            <person name="Chao Y."/>
            <person name="Chu M."/>
            <person name="Cheng C."/>
            <person name="Hour A."/>
            <person name="Lee P."/>
            <person name="Lin S."/>
            <person name="Lin Y."/>
            <person name="Liou J."/>
            <person name="Liu S."/>
            <person name="Hsing Y."/>
            <person name="Raghuvanshi S."/>
            <person name="Mohanty A."/>
            <person name="Bharti A.K."/>
            <person name="Gaur A."/>
            <person name="Gupta V."/>
            <person name="Kumar D."/>
            <person name="Ravi V."/>
            <person name="Vij S."/>
            <person name="Kapur A."/>
            <person name="Khurana P."/>
            <person name="Khurana P."/>
            <person name="Khurana J.P."/>
            <person name="Tyagi A.K."/>
            <person name="Gaikwad K."/>
            <person name="Singh A."/>
            <person name="Dalal V."/>
            <person name="Srivastava S."/>
            <person name="Dixit A."/>
            <person name="Pal A.K."/>
            <person name="Ghazi I.A."/>
            <person name="Yadav M."/>
            <person name="Pandit A."/>
            <person name="Bhargava A."/>
            <person name="Sureshbabu K."/>
            <person name="Batra K."/>
            <person name="Sharma T.R."/>
            <person name="Mohapatra T."/>
            <person name="Singh N.K."/>
            <person name="Messing J."/>
            <person name="Nelson A.B."/>
            <person name="Fuks G."/>
            <person name="Kavchok S."/>
            <person name="Keizer G."/>
            <person name="Linton E."/>
            <person name="Llaca V."/>
            <person name="Song R."/>
            <person name="Tanyolac B."/>
            <person name="Young S."/>
            <person name="Ho-Il K."/>
            <person name="Hahn J.H."/>
            <person name="Sangsakoo G."/>
            <person name="Vanavichit A."/>
            <person name="de Mattos Luiz.A.T."/>
            <person name="Zimmer P.D."/>
            <person name="Malone G."/>
            <person name="Dellagostin O."/>
            <person name="de Oliveira A.C."/>
            <person name="Bevan M."/>
            <person name="Bancroft I."/>
            <person name="Minx P."/>
            <person name="Cordum H."/>
            <person name="Wilson R."/>
            <person name="Cheng Z."/>
            <person name="Jin W."/>
            <person name="Jiang J."/>
            <person name="Leong S.A."/>
            <person name="Iwama H."/>
            <person name="Gojobori T."/>
            <person name="Itoh T."/>
            <person name="Niimura Y."/>
            <person name="Fujii Y."/>
            <person name="Habara T."/>
            <person name="Sakai H."/>
            <person name="Sato Y."/>
            <person name="Wilson G."/>
            <person name="Kumar K."/>
            <person name="McCouch S."/>
            <person name="Juretic N."/>
            <person name="Hoen D."/>
            <person name="Wright S."/>
            <person name="Bruskiewich R."/>
            <person name="Bureau T."/>
            <person name="Miyao A."/>
            <person name="Hirochika H."/>
            <person name="Nishikawa T."/>
            <person name="Kadowaki K."/>
            <person name="Sugiura M."/>
            <person name="Burr B."/>
            <person name="Sasaki T."/>
        </authorList>
    </citation>
    <scope>NUCLEOTIDE SEQUENCE [LARGE SCALE GENOMIC DNA]</scope>
    <source>
        <strain evidence="3">cv. Nipponbare</strain>
    </source>
</reference>
<feature type="non-terminal residue" evidence="2">
    <location>
        <position position="75"/>
    </location>
</feature>